<evidence type="ECO:0000313" key="7">
    <source>
        <dbReference type="Proteomes" id="UP000315673"/>
    </source>
</evidence>
<keyword evidence="4 5" id="KW-0472">Membrane</keyword>
<dbReference type="KEGG" id="spai:FPZ24_03340"/>
<evidence type="ECO:0000256" key="3">
    <source>
        <dbReference type="ARBA" id="ARBA00022989"/>
    </source>
</evidence>
<name>A0A5B8LFY8_9SPHN</name>
<keyword evidence="2 5" id="KW-0812">Transmembrane</keyword>
<dbReference type="AlphaFoldDB" id="A0A5B8LFY8"/>
<feature type="transmembrane region" description="Helical" evidence="5">
    <location>
        <begin position="20"/>
        <end position="42"/>
    </location>
</feature>
<organism evidence="6 7">
    <name type="scientific">Sphingomonas panacisoli</name>
    <dbReference type="NCBI Taxonomy" id="1813879"/>
    <lineage>
        <taxon>Bacteria</taxon>
        <taxon>Pseudomonadati</taxon>
        <taxon>Pseudomonadota</taxon>
        <taxon>Alphaproteobacteria</taxon>
        <taxon>Sphingomonadales</taxon>
        <taxon>Sphingomonadaceae</taxon>
        <taxon>Sphingomonas</taxon>
    </lineage>
</organism>
<reference evidence="6 7" key="1">
    <citation type="submission" date="2019-07" db="EMBL/GenBank/DDBJ databases">
        <title>Full genome sequence of Sphingomonas sp. 4R-6-7(HKS19).</title>
        <authorList>
            <person name="Im W.-T."/>
        </authorList>
    </citation>
    <scope>NUCLEOTIDE SEQUENCE [LARGE SCALE GENOMIC DNA]</scope>
    <source>
        <strain evidence="6 7">HKS19</strain>
    </source>
</reference>
<evidence type="ECO:0000256" key="2">
    <source>
        <dbReference type="ARBA" id="ARBA00022692"/>
    </source>
</evidence>
<dbReference type="Pfam" id="PF07264">
    <property type="entry name" value="EI24"/>
    <property type="match status" value="1"/>
</dbReference>
<dbReference type="Proteomes" id="UP000315673">
    <property type="component" value="Chromosome"/>
</dbReference>
<gene>
    <name evidence="6" type="ORF">FPZ24_03340</name>
</gene>
<evidence type="ECO:0000256" key="4">
    <source>
        <dbReference type="ARBA" id="ARBA00023136"/>
    </source>
</evidence>
<keyword evidence="7" id="KW-1185">Reference proteome</keyword>
<keyword evidence="3 5" id="KW-1133">Transmembrane helix</keyword>
<evidence type="ECO:0000256" key="1">
    <source>
        <dbReference type="ARBA" id="ARBA00004141"/>
    </source>
</evidence>
<feature type="transmembrane region" description="Helical" evidence="5">
    <location>
        <begin position="128"/>
        <end position="155"/>
    </location>
</feature>
<dbReference type="OrthoDB" id="5421146at2"/>
<sequence>MIRAFFLSLGDLTDPAILRVFVKTILLTLVAFLLLGAGLWFATRWLVIDQLGWDEGTGNLAAISGFLAMLLFGWVLFRAIAVAVIWLFGDEIVIAVERRHYPDALASAHHVPVARSITLGVRSAVRALLVNIVLAPVYVVLLVTGFGTPLLFYAANGWLLGADLGEMVAARHLSNADMKQWARDTRWSRWDLGVIVAALLSVPIVNLIAPVLGAAMATHQFHGRRR</sequence>
<evidence type="ECO:0000313" key="6">
    <source>
        <dbReference type="EMBL" id="QDZ06624.1"/>
    </source>
</evidence>
<feature type="transmembrane region" description="Helical" evidence="5">
    <location>
        <begin position="192"/>
        <end position="217"/>
    </location>
</feature>
<evidence type="ECO:0000256" key="5">
    <source>
        <dbReference type="SAM" id="Phobius"/>
    </source>
</evidence>
<dbReference type="RefSeq" id="WP_146569708.1">
    <property type="nucleotide sequence ID" value="NZ_CP042306.1"/>
</dbReference>
<dbReference type="EMBL" id="CP042306">
    <property type="protein sequence ID" value="QDZ06624.1"/>
    <property type="molecule type" value="Genomic_DNA"/>
</dbReference>
<evidence type="ECO:0008006" key="8">
    <source>
        <dbReference type="Google" id="ProtNLM"/>
    </source>
</evidence>
<feature type="transmembrane region" description="Helical" evidence="5">
    <location>
        <begin position="62"/>
        <end position="89"/>
    </location>
</feature>
<protein>
    <recommendedName>
        <fullName evidence="8">Cysteine biosynthesis protein</fullName>
    </recommendedName>
</protein>
<proteinExistence type="predicted"/>
<dbReference type="InterPro" id="IPR059112">
    <property type="entry name" value="CysZ/EI24"/>
</dbReference>
<accession>A0A5B8LFY8</accession>
<comment type="subcellular location">
    <subcellularLocation>
        <location evidence="1">Membrane</location>
        <topology evidence="1">Multi-pass membrane protein</topology>
    </subcellularLocation>
</comment>